<evidence type="ECO:0000256" key="6">
    <source>
        <dbReference type="ARBA" id="ARBA00023136"/>
    </source>
</evidence>
<proteinExistence type="predicted"/>
<dbReference type="CDD" id="cd17490">
    <property type="entry name" value="MFS_YxlH_like"/>
    <property type="match status" value="1"/>
</dbReference>
<keyword evidence="5 7" id="KW-1133">Transmembrane helix</keyword>
<dbReference type="InterPro" id="IPR050171">
    <property type="entry name" value="MFS_Transporters"/>
</dbReference>
<dbReference type="AlphaFoldDB" id="A0A329MJ32"/>
<keyword evidence="3" id="KW-1003">Cell membrane</keyword>
<sequence length="411" mass="43924">MKSAASLAGNRVHPSGYRIPLFCAVTLLFWFSMYTCVPILTAYVESLGASNKMAGLIVGMYGLSQMLLRIPVGVVSDRLHKRKMFIISGMFASIIAGSGILLSDDVTWILVLRIIAGVAAATWVDFTILFASYYAKHETTRAMGTITVYNSLGQMMGILTGGWFADMYGWESAFLIGSAVGLVGMLGAFFIVEKFEENEQKITMQGIIQVASDRILLVVSGLSILFQLLMFATVFGFTPLYAQSLGAGKLDMGLLTFCSTLPTAIAAWIGGSYLAQKFGERNVIILGLILTGAFTILIPFTGSLWLLIVTQALAGFGRGFTSPVLMALSIKHIGTDKRATAMGFYQAIYGLGMFAGPLFMGIAGDWLTLRDGFVIVGALGCVTALLGHLLLKKVLAQRQAQAASGGMNAGA</sequence>
<comment type="caution">
    <text evidence="9">The sequence shown here is derived from an EMBL/GenBank/DDBJ whole genome shotgun (WGS) entry which is preliminary data.</text>
</comment>
<evidence type="ECO:0000256" key="2">
    <source>
        <dbReference type="ARBA" id="ARBA00022448"/>
    </source>
</evidence>
<accession>A0A329MJ32</accession>
<evidence type="ECO:0000259" key="8">
    <source>
        <dbReference type="PROSITE" id="PS50850"/>
    </source>
</evidence>
<dbReference type="PANTHER" id="PTHR23517:SF3">
    <property type="entry name" value="INTEGRAL MEMBRANE TRANSPORT PROTEIN"/>
    <property type="match status" value="1"/>
</dbReference>
<gene>
    <name evidence="9" type="ORF">DQG23_19065</name>
</gene>
<dbReference type="GO" id="GO:0005886">
    <property type="term" value="C:plasma membrane"/>
    <property type="evidence" value="ECO:0007669"/>
    <property type="project" value="UniProtKB-SubCell"/>
</dbReference>
<dbReference type="InterPro" id="IPR001958">
    <property type="entry name" value="Tet-R_TetA/multi-R_MdtG-like"/>
</dbReference>
<dbReference type="Pfam" id="PF07690">
    <property type="entry name" value="MFS_1"/>
    <property type="match status" value="1"/>
</dbReference>
<protein>
    <submittedName>
        <fullName evidence="9">MFS transporter</fullName>
    </submittedName>
</protein>
<dbReference type="InterPro" id="IPR011701">
    <property type="entry name" value="MFS"/>
</dbReference>
<dbReference type="PROSITE" id="PS50850">
    <property type="entry name" value="MFS"/>
    <property type="match status" value="1"/>
</dbReference>
<feature type="transmembrane region" description="Helical" evidence="7">
    <location>
        <begin position="372"/>
        <end position="391"/>
    </location>
</feature>
<feature type="transmembrane region" description="Helical" evidence="7">
    <location>
        <begin position="21"/>
        <end position="41"/>
    </location>
</feature>
<dbReference type="Proteomes" id="UP000250369">
    <property type="component" value="Unassembled WGS sequence"/>
</dbReference>
<feature type="transmembrane region" description="Helical" evidence="7">
    <location>
        <begin position="53"/>
        <end position="72"/>
    </location>
</feature>
<name>A0A329MJ32_9BACL</name>
<feature type="transmembrane region" description="Helical" evidence="7">
    <location>
        <begin position="215"/>
        <end position="242"/>
    </location>
</feature>
<feature type="transmembrane region" description="Helical" evidence="7">
    <location>
        <begin position="172"/>
        <end position="195"/>
    </location>
</feature>
<feature type="transmembrane region" description="Helical" evidence="7">
    <location>
        <begin position="84"/>
        <end position="102"/>
    </location>
</feature>
<dbReference type="PRINTS" id="PR01035">
    <property type="entry name" value="TCRTETA"/>
</dbReference>
<feature type="domain" description="Major facilitator superfamily (MFS) profile" evidence="8">
    <location>
        <begin position="18"/>
        <end position="395"/>
    </location>
</feature>
<comment type="subcellular location">
    <subcellularLocation>
        <location evidence="1">Cell membrane</location>
        <topology evidence="1">Multi-pass membrane protein</topology>
    </subcellularLocation>
</comment>
<feature type="transmembrane region" description="Helical" evidence="7">
    <location>
        <begin position="342"/>
        <end position="360"/>
    </location>
</feature>
<dbReference type="OrthoDB" id="9607at2"/>
<feature type="transmembrane region" description="Helical" evidence="7">
    <location>
        <begin position="282"/>
        <end position="300"/>
    </location>
</feature>
<keyword evidence="10" id="KW-1185">Reference proteome</keyword>
<evidence type="ECO:0000313" key="9">
    <source>
        <dbReference type="EMBL" id="RAV19568.1"/>
    </source>
</evidence>
<dbReference type="InterPro" id="IPR036259">
    <property type="entry name" value="MFS_trans_sf"/>
</dbReference>
<keyword evidence="6 7" id="KW-0472">Membrane</keyword>
<dbReference type="PANTHER" id="PTHR23517">
    <property type="entry name" value="RESISTANCE PROTEIN MDTM, PUTATIVE-RELATED-RELATED"/>
    <property type="match status" value="1"/>
</dbReference>
<dbReference type="RefSeq" id="WP_113032473.1">
    <property type="nucleotide sequence ID" value="NZ_QMFB01000011.1"/>
</dbReference>
<dbReference type="GO" id="GO:0022857">
    <property type="term" value="F:transmembrane transporter activity"/>
    <property type="evidence" value="ECO:0007669"/>
    <property type="project" value="InterPro"/>
</dbReference>
<evidence type="ECO:0000256" key="3">
    <source>
        <dbReference type="ARBA" id="ARBA00022475"/>
    </source>
</evidence>
<reference evidence="9 10" key="1">
    <citation type="journal article" date="2009" name="Int. J. Syst. Evol. Microbiol.">
        <title>Paenibacillus contaminans sp. nov., isolated from a contaminated laboratory plate.</title>
        <authorList>
            <person name="Chou J.H."/>
            <person name="Lee J.H."/>
            <person name="Lin M.C."/>
            <person name="Chang P.S."/>
            <person name="Arun A.B."/>
            <person name="Young C.C."/>
            <person name="Chen W.M."/>
        </authorList>
    </citation>
    <scope>NUCLEOTIDE SEQUENCE [LARGE SCALE GENOMIC DNA]</scope>
    <source>
        <strain evidence="9 10">CKOBP-6</strain>
    </source>
</reference>
<feature type="transmembrane region" description="Helical" evidence="7">
    <location>
        <begin position="146"/>
        <end position="166"/>
    </location>
</feature>
<feature type="transmembrane region" description="Helical" evidence="7">
    <location>
        <begin position="306"/>
        <end position="330"/>
    </location>
</feature>
<feature type="transmembrane region" description="Helical" evidence="7">
    <location>
        <begin position="254"/>
        <end position="275"/>
    </location>
</feature>
<dbReference type="Gene3D" id="1.20.1250.20">
    <property type="entry name" value="MFS general substrate transporter like domains"/>
    <property type="match status" value="2"/>
</dbReference>
<feature type="transmembrane region" description="Helical" evidence="7">
    <location>
        <begin position="108"/>
        <end position="134"/>
    </location>
</feature>
<keyword evidence="2" id="KW-0813">Transport</keyword>
<dbReference type="SUPFAM" id="SSF103473">
    <property type="entry name" value="MFS general substrate transporter"/>
    <property type="match status" value="1"/>
</dbReference>
<evidence type="ECO:0000313" key="10">
    <source>
        <dbReference type="Proteomes" id="UP000250369"/>
    </source>
</evidence>
<dbReference type="EMBL" id="QMFB01000011">
    <property type="protein sequence ID" value="RAV19568.1"/>
    <property type="molecule type" value="Genomic_DNA"/>
</dbReference>
<evidence type="ECO:0000256" key="1">
    <source>
        <dbReference type="ARBA" id="ARBA00004651"/>
    </source>
</evidence>
<keyword evidence="4 7" id="KW-0812">Transmembrane</keyword>
<evidence type="ECO:0000256" key="4">
    <source>
        <dbReference type="ARBA" id="ARBA00022692"/>
    </source>
</evidence>
<dbReference type="InterPro" id="IPR020846">
    <property type="entry name" value="MFS_dom"/>
</dbReference>
<evidence type="ECO:0000256" key="5">
    <source>
        <dbReference type="ARBA" id="ARBA00022989"/>
    </source>
</evidence>
<organism evidence="9 10">
    <name type="scientific">Paenibacillus contaminans</name>
    <dbReference type="NCBI Taxonomy" id="450362"/>
    <lineage>
        <taxon>Bacteria</taxon>
        <taxon>Bacillati</taxon>
        <taxon>Bacillota</taxon>
        <taxon>Bacilli</taxon>
        <taxon>Bacillales</taxon>
        <taxon>Paenibacillaceae</taxon>
        <taxon>Paenibacillus</taxon>
    </lineage>
</organism>
<evidence type="ECO:0000256" key="7">
    <source>
        <dbReference type="SAM" id="Phobius"/>
    </source>
</evidence>